<dbReference type="EMBL" id="JBEPTF010000004">
    <property type="protein sequence ID" value="MET4684856.1"/>
    <property type="molecule type" value="Genomic_DNA"/>
</dbReference>
<keyword evidence="3" id="KW-0597">Phosphoprotein</keyword>
<dbReference type="CDD" id="cd00075">
    <property type="entry name" value="HATPase"/>
    <property type="match status" value="1"/>
</dbReference>
<name>A0ABV2RE43_9CAUL</name>
<dbReference type="RefSeq" id="WP_354089820.1">
    <property type="nucleotide sequence ID" value="NZ_JBEPTF010000004.1"/>
</dbReference>
<evidence type="ECO:0000256" key="5">
    <source>
        <dbReference type="ARBA" id="ARBA00022777"/>
    </source>
</evidence>
<dbReference type="Pfam" id="PF02518">
    <property type="entry name" value="HATPase_c"/>
    <property type="match status" value="1"/>
</dbReference>
<feature type="transmembrane region" description="Helical" evidence="7">
    <location>
        <begin position="42"/>
        <end position="60"/>
    </location>
</feature>
<dbReference type="PROSITE" id="PS50109">
    <property type="entry name" value="HIS_KIN"/>
    <property type="match status" value="1"/>
</dbReference>
<dbReference type="InterPro" id="IPR000014">
    <property type="entry name" value="PAS"/>
</dbReference>
<sequence length="474" mass="49948">MPYEHSPSPVAPTASSRLWTAGASGGVAILVMAALAVMKPELAGWLAAGGAAVAVATWLVNRRPPAPLSVAEIEAAAAGDLTPDASLLADVFEALGDPVLIVSGGEADDIAGRRIVLANAAARELFRLGGAGGALLVSVIRDPKVLEAVDEALFGGVGGTVDYVGGGAQERHWRAVVRPLPARDAYSWGAGAIALLALRDETDARRMEMMRVDFLANASHELRTPLASLSGFIETLKGHAKDDPKARDKFLDIMAIQADRMGRLVADLLSLSRIELNEHIAPQGRVDLSRAASDVVDAVSVLSRERGVTIRADLGQGGASVSGDRDEIVQVIQNLIDNALKYSSNGGTVELTIERDRTLDEAMTARMAEGTRLSLATPDREAGQRYAVVTVRDHGPGMAREHLPRLTERFYRVEGQKSGERQGTGLGLAIVRHIIIRHRGGLTVDSALGQGAIFAACFPVAPARTMESTGGPTP</sequence>
<dbReference type="Gene3D" id="1.10.287.130">
    <property type="match status" value="1"/>
</dbReference>
<gene>
    <name evidence="9" type="ORF">ABIE19_002805</name>
</gene>
<comment type="caution">
    <text evidence="9">The sequence shown here is derived from an EMBL/GenBank/DDBJ whole genome shotgun (WGS) entry which is preliminary data.</text>
</comment>
<dbReference type="InterPro" id="IPR050351">
    <property type="entry name" value="BphY/WalK/GraS-like"/>
</dbReference>
<keyword evidence="5 9" id="KW-0418">Kinase</keyword>
<dbReference type="InterPro" id="IPR005467">
    <property type="entry name" value="His_kinase_dom"/>
</dbReference>
<dbReference type="GO" id="GO:0004673">
    <property type="term" value="F:protein histidine kinase activity"/>
    <property type="evidence" value="ECO:0007669"/>
    <property type="project" value="UniProtKB-EC"/>
</dbReference>
<evidence type="ECO:0000256" key="2">
    <source>
        <dbReference type="ARBA" id="ARBA00012438"/>
    </source>
</evidence>
<dbReference type="InterPro" id="IPR003661">
    <property type="entry name" value="HisK_dim/P_dom"/>
</dbReference>
<proteinExistence type="predicted"/>
<evidence type="ECO:0000256" key="4">
    <source>
        <dbReference type="ARBA" id="ARBA00022679"/>
    </source>
</evidence>
<dbReference type="PANTHER" id="PTHR45453">
    <property type="entry name" value="PHOSPHATE REGULON SENSOR PROTEIN PHOR"/>
    <property type="match status" value="1"/>
</dbReference>
<dbReference type="InterPro" id="IPR003594">
    <property type="entry name" value="HATPase_dom"/>
</dbReference>
<dbReference type="CDD" id="cd00082">
    <property type="entry name" value="HisKA"/>
    <property type="match status" value="1"/>
</dbReference>
<keyword evidence="4 9" id="KW-0808">Transferase</keyword>
<reference evidence="9 10" key="1">
    <citation type="submission" date="2024-06" db="EMBL/GenBank/DDBJ databases">
        <title>Sorghum-associated microbial communities from plants grown in Nebraska, USA.</title>
        <authorList>
            <person name="Schachtman D."/>
        </authorList>
    </citation>
    <scope>NUCLEOTIDE SEQUENCE [LARGE SCALE GENOMIC DNA]</scope>
    <source>
        <strain evidence="9 10">2814</strain>
    </source>
</reference>
<feature type="domain" description="Histidine kinase" evidence="8">
    <location>
        <begin position="217"/>
        <end position="462"/>
    </location>
</feature>
<comment type="catalytic activity">
    <reaction evidence="1">
        <text>ATP + protein L-histidine = ADP + protein N-phospho-L-histidine.</text>
        <dbReference type="EC" id="2.7.13.3"/>
    </reaction>
</comment>
<keyword evidence="7" id="KW-0472">Membrane</keyword>
<dbReference type="InterPro" id="IPR036097">
    <property type="entry name" value="HisK_dim/P_sf"/>
</dbReference>
<keyword evidence="7" id="KW-1133">Transmembrane helix</keyword>
<dbReference type="SUPFAM" id="SSF55874">
    <property type="entry name" value="ATPase domain of HSP90 chaperone/DNA topoisomerase II/histidine kinase"/>
    <property type="match status" value="1"/>
</dbReference>
<evidence type="ECO:0000256" key="1">
    <source>
        <dbReference type="ARBA" id="ARBA00000085"/>
    </source>
</evidence>
<keyword evidence="6" id="KW-0902">Two-component regulatory system</keyword>
<evidence type="ECO:0000256" key="7">
    <source>
        <dbReference type="SAM" id="Phobius"/>
    </source>
</evidence>
<keyword evidence="7" id="KW-0812">Transmembrane</keyword>
<dbReference type="SMART" id="SM00387">
    <property type="entry name" value="HATPase_c"/>
    <property type="match status" value="1"/>
</dbReference>
<dbReference type="PRINTS" id="PR00344">
    <property type="entry name" value="BCTRLSENSOR"/>
</dbReference>
<feature type="transmembrane region" description="Helical" evidence="7">
    <location>
        <begin position="18"/>
        <end position="37"/>
    </location>
</feature>
<evidence type="ECO:0000313" key="10">
    <source>
        <dbReference type="Proteomes" id="UP001549313"/>
    </source>
</evidence>
<accession>A0ABV2RE43</accession>
<dbReference type="EC" id="2.7.13.3" evidence="2"/>
<dbReference type="SUPFAM" id="SSF47384">
    <property type="entry name" value="Homodimeric domain of signal transducing histidine kinase"/>
    <property type="match status" value="1"/>
</dbReference>
<dbReference type="Pfam" id="PF00512">
    <property type="entry name" value="HisKA"/>
    <property type="match status" value="1"/>
</dbReference>
<protein>
    <recommendedName>
        <fullName evidence="2">histidine kinase</fullName>
        <ecNumber evidence="2">2.7.13.3</ecNumber>
    </recommendedName>
</protein>
<organism evidence="9 10">
    <name type="scientific">Brevundimonas faecalis</name>
    <dbReference type="NCBI Taxonomy" id="947378"/>
    <lineage>
        <taxon>Bacteria</taxon>
        <taxon>Pseudomonadati</taxon>
        <taxon>Pseudomonadota</taxon>
        <taxon>Alphaproteobacteria</taxon>
        <taxon>Caulobacterales</taxon>
        <taxon>Caulobacteraceae</taxon>
        <taxon>Brevundimonas</taxon>
    </lineage>
</organism>
<dbReference type="PANTHER" id="PTHR45453:SF1">
    <property type="entry name" value="PHOSPHATE REGULON SENSOR PROTEIN PHOR"/>
    <property type="match status" value="1"/>
</dbReference>
<evidence type="ECO:0000313" key="9">
    <source>
        <dbReference type="EMBL" id="MET4684856.1"/>
    </source>
</evidence>
<dbReference type="Gene3D" id="3.30.565.10">
    <property type="entry name" value="Histidine kinase-like ATPase, C-terminal domain"/>
    <property type="match status" value="1"/>
</dbReference>
<dbReference type="SMART" id="SM00388">
    <property type="entry name" value="HisKA"/>
    <property type="match status" value="1"/>
</dbReference>
<keyword evidence="10" id="KW-1185">Reference proteome</keyword>
<evidence type="ECO:0000259" key="8">
    <source>
        <dbReference type="PROSITE" id="PS50109"/>
    </source>
</evidence>
<dbReference type="Proteomes" id="UP001549313">
    <property type="component" value="Unassembled WGS sequence"/>
</dbReference>
<dbReference type="InterPro" id="IPR036890">
    <property type="entry name" value="HATPase_C_sf"/>
</dbReference>
<dbReference type="InterPro" id="IPR004358">
    <property type="entry name" value="Sig_transdc_His_kin-like_C"/>
</dbReference>
<dbReference type="Pfam" id="PF13188">
    <property type="entry name" value="PAS_8"/>
    <property type="match status" value="1"/>
</dbReference>
<evidence type="ECO:0000256" key="6">
    <source>
        <dbReference type="ARBA" id="ARBA00023012"/>
    </source>
</evidence>
<evidence type="ECO:0000256" key="3">
    <source>
        <dbReference type="ARBA" id="ARBA00022553"/>
    </source>
</evidence>